<organism evidence="1 2">
    <name type="scientific">Pseudomonas chlororaphis</name>
    <dbReference type="NCBI Taxonomy" id="587753"/>
    <lineage>
        <taxon>Bacteria</taxon>
        <taxon>Pseudomonadati</taxon>
        <taxon>Pseudomonadota</taxon>
        <taxon>Gammaproteobacteria</taxon>
        <taxon>Pseudomonadales</taxon>
        <taxon>Pseudomonadaceae</taxon>
        <taxon>Pseudomonas</taxon>
    </lineage>
</organism>
<gene>
    <name evidence="1" type="ORF">VM99_17010</name>
</gene>
<reference evidence="2" key="2">
    <citation type="submission" date="2015-03" db="EMBL/GenBank/DDBJ databases">
        <authorList>
            <person name="Deng P."/>
            <person name="Lu S."/>
        </authorList>
    </citation>
    <scope>NUCLEOTIDE SEQUENCE [LARGE SCALE GENOMIC DNA]</scope>
    <source>
        <strain evidence="2">UFB2</strain>
    </source>
</reference>
<evidence type="ECO:0000313" key="1">
    <source>
        <dbReference type="EMBL" id="AKJ99685.1"/>
    </source>
</evidence>
<dbReference type="Proteomes" id="UP000035212">
    <property type="component" value="Chromosome"/>
</dbReference>
<accession>A0A0G3GEQ1</accession>
<evidence type="ECO:0000313" key="2">
    <source>
        <dbReference type="Proteomes" id="UP000035212"/>
    </source>
</evidence>
<dbReference type="PATRIC" id="fig|587753.11.peg.3477"/>
<dbReference type="AlphaFoldDB" id="A0A0G3GEQ1"/>
<sequence>MTITMFMEIEAGATLEVIRHVVQNIANTVTVEKNSLEGHFSDSNCFFYFELVEPPSVVSAEGWVVDWLVGVMGAFHCPLHKLEQSWREIRHVMEELSLKSSVRFVLSFQYDSVYAFNEGEGVVYKKSMVV</sequence>
<reference evidence="1 2" key="1">
    <citation type="journal article" date="2015" name="Stand. Genomic Sci.">
        <title>Complete genome of Pseudomonas chlororaphis strain UFB2, a soil bacterium with antibacterial activity against bacterial canker pathogen of tomato.</title>
        <authorList>
            <person name="Deng P."/>
            <person name="Wang X."/>
            <person name="Baird S.M."/>
            <person name="Lu S.E."/>
        </authorList>
    </citation>
    <scope>NUCLEOTIDE SEQUENCE [LARGE SCALE GENOMIC DNA]</scope>
    <source>
        <strain evidence="1 2">UFB2</strain>
    </source>
</reference>
<proteinExistence type="predicted"/>
<dbReference type="EMBL" id="CP011020">
    <property type="protein sequence ID" value="AKJ99685.1"/>
    <property type="molecule type" value="Genomic_DNA"/>
</dbReference>
<protein>
    <submittedName>
        <fullName evidence="1">Uncharacterized protein</fullName>
    </submittedName>
</protein>
<name>A0A0G3GEQ1_9PSED</name>